<dbReference type="InterPro" id="IPR002156">
    <property type="entry name" value="RNaseH_domain"/>
</dbReference>
<dbReference type="SUPFAM" id="SSF53098">
    <property type="entry name" value="Ribonuclease H-like"/>
    <property type="match status" value="1"/>
</dbReference>
<dbReference type="EMBL" id="JACBKZ010000003">
    <property type="protein sequence ID" value="KAF5955327.1"/>
    <property type="molecule type" value="Genomic_DNA"/>
</dbReference>
<reference evidence="3" key="1">
    <citation type="journal article" date="2020" name="Nat. Commun.">
        <title>Genome assembly of wild tea tree DASZ reveals pedigree and selection history of tea varieties.</title>
        <authorList>
            <person name="Zhang W."/>
            <person name="Zhang Y."/>
            <person name="Qiu H."/>
            <person name="Guo Y."/>
            <person name="Wan H."/>
            <person name="Zhang X."/>
            <person name="Scossa F."/>
            <person name="Alseekh S."/>
            <person name="Zhang Q."/>
            <person name="Wang P."/>
            <person name="Xu L."/>
            <person name="Schmidt M.H."/>
            <person name="Jia X."/>
            <person name="Li D."/>
            <person name="Zhu A."/>
            <person name="Guo F."/>
            <person name="Chen W."/>
            <person name="Ni D."/>
            <person name="Usadel B."/>
            <person name="Fernie A.R."/>
            <person name="Wen W."/>
        </authorList>
    </citation>
    <scope>NUCLEOTIDE SEQUENCE [LARGE SCALE GENOMIC DNA]</scope>
    <source>
        <strain evidence="3">cv. G240</strain>
    </source>
</reference>
<dbReference type="AlphaFoldDB" id="A0A7J7HSJ0"/>
<dbReference type="CDD" id="cd06222">
    <property type="entry name" value="RNase_H_like"/>
    <property type="match status" value="1"/>
</dbReference>
<name>A0A7J7HSJ0_CAMSI</name>
<dbReference type="Pfam" id="PF13456">
    <property type="entry name" value="RVT_3"/>
    <property type="match status" value="1"/>
</dbReference>
<dbReference type="Proteomes" id="UP000593564">
    <property type="component" value="Unassembled WGS sequence"/>
</dbReference>
<dbReference type="InterPro" id="IPR012337">
    <property type="entry name" value="RNaseH-like_sf"/>
</dbReference>
<keyword evidence="3" id="KW-1185">Reference proteome</keyword>
<dbReference type="GO" id="GO:0004523">
    <property type="term" value="F:RNA-DNA hybrid ribonuclease activity"/>
    <property type="evidence" value="ECO:0007669"/>
    <property type="project" value="InterPro"/>
</dbReference>
<dbReference type="InterPro" id="IPR036397">
    <property type="entry name" value="RNaseH_sf"/>
</dbReference>
<dbReference type="InterPro" id="IPR044730">
    <property type="entry name" value="RNase_H-like_dom_plant"/>
</dbReference>
<proteinExistence type="predicted"/>
<accession>A0A7J7HSJ0</accession>
<evidence type="ECO:0000313" key="3">
    <source>
        <dbReference type="Proteomes" id="UP000593564"/>
    </source>
</evidence>
<comment type="caution">
    <text evidence="2">The sequence shown here is derived from an EMBL/GenBank/DDBJ whole genome shotgun (WGS) entry which is preliminary data.</text>
</comment>
<reference evidence="2 3" key="2">
    <citation type="submission" date="2020-07" db="EMBL/GenBank/DDBJ databases">
        <title>Genome assembly of wild tea tree DASZ reveals pedigree and selection history of tea varieties.</title>
        <authorList>
            <person name="Zhang W."/>
        </authorList>
    </citation>
    <scope>NUCLEOTIDE SEQUENCE [LARGE SCALE GENOMIC DNA]</scope>
    <source>
        <strain evidence="3">cv. G240</strain>
        <tissue evidence="2">Leaf</tissue>
    </source>
</reference>
<sequence length="115" mass="13316">MRVCWIMRKMKHILQGFYMPRVLVNDAPHDVDLQEHRLIIDGSWRKDNRSAGIACVCYDANEEPIAQRAAQLNLPSAFAAEVTACQRAIQWAKEQRLLNIHIWPDSQILVYVLCK</sequence>
<protein>
    <recommendedName>
        <fullName evidence="1">RNase H type-1 domain-containing protein</fullName>
    </recommendedName>
</protein>
<evidence type="ECO:0000259" key="1">
    <source>
        <dbReference type="Pfam" id="PF13456"/>
    </source>
</evidence>
<dbReference type="Gene3D" id="3.30.420.10">
    <property type="entry name" value="Ribonuclease H-like superfamily/Ribonuclease H"/>
    <property type="match status" value="1"/>
</dbReference>
<feature type="domain" description="RNase H type-1" evidence="1">
    <location>
        <begin position="41"/>
        <end position="114"/>
    </location>
</feature>
<gene>
    <name evidence="2" type="ORF">HYC85_008183</name>
</gene>
<organism evidence="2 3">
    <name type="scientific">Camellia sinensis</name>
    <name type="common">Tea plant</name>
    <name type="synonym">Thea sinensis</name>
    <dbReference type="NCBI Taxonomy" id="4442"/>
    <lineage>
        <taxon>Eukaryota</taxon>
        <taxon>Viridiplantae</taxon>
        <taxon>Streptophyta</taxon>
        <taxon>Embryophyta</taxon>
        <taxon>Tracheophyta</taxon>
        <taxon>Spermatophyta</taxon>
        <taxon>Magnoliopsida</taxon>
        <taxon>eudicotyledons</taxon>
        <taxon>Gunneridae</taxon>
        <taxon>Pentapetalae</taxon>
        <taxon>asterids</taxon>
        <taxon>Ericales</taxon>
        <taxon>Theaceae</taxon>
        <taxon>Camellia</taxon>
    </lineage>
</organism>
<evidence type="ECO:0000313" key="2">
    <source>
        <dbReference type="EMBL" id="KAF5955327.1"/>
    </source>
</evidence>
<dbReference type="GO" id="GO:0003676">
    <property type="term" value="F:nucleic acid binding"/>
    <property type="evidence" value="ECO:0007669"/>
    <property type="project" value="InterPro"/>
</dbReference>